<dbReference type="Gene3D" id="1.10.150.810">
    <property type="match status" value="1"/>
</dbReference>
<feature type="domain" description="UmuC" evidence="2">
    <location>
        <begin position="80"/>
        <end position="282"/>
    </location>
</feature>
<dbReference type="GO" id="GO:0006281">
    <property type="term" value="P:DNA repair"/>
    <property type="evidence" value="ECO:0007669"/>
    <property type="project" value="InterPro"/>
</dbReference>
<evidence type="ECO:0000256" key="1">
    <source>
        <dbReference type="ARBA" id="ARBA00016178"/>
    </source>
</evidence>
<evidence type="ECO:0000259" key="2">
    <source>
        <dbReference type="PROSITE" id="PS50173"/>
    </source>
</evidence>
<evidence type="ECO:0000313" key="3">
    <source>
        <dbReference type="EMBL" id="TBU01559.1"/>
    </source>
</evidence>
<dbReference type="SUPFAM" id="SSF100879">
    <property type="entry name" value="Lesion bypass DNA polymerase (Y-family), little finger domain"/>
    <property type="match status" value="1"/>
</dbReference>
<dbReference type="Gene3D" id="3.40.1170.60">
    <property type="match status" value="1"/>
</dbReference>
<name>A0A4Q9L2B3_9MICR</name>
<protein>
    <recommendedName>
        <fullName evidence="1">DNA polymerase kappa</fullName>
    </recommendedName>
</protein>
<dbReference type="SUPFAM" id="SSF56672">
    <property type="entry name" value="DNA/RNA polymerases"/>
    <property type="match status" value="1"/>
</dbReference>
<dbReference type="InterPro" id="IPR001126">
    <property type="entry name" value="UmuC"/>
</dbReference>
<accession>A0A4Q9L2B3</accession>
<dbReference type="EMBL" id="PITJ01000681">
    <property type="protein sequence ID" value="TBU01559.1"/>
    <property type="molecule type" value="Genomic_DNA"/>
</dbReference>
<reference evidence="3 4" key="1">
    <citation type="submission" date="2017-12" db="EMBL/GenBank/DDBJ databases">
        <authorList>
            <person name="Pombert J.-F."/>
            <person name="Haag K.L."/>
            <person name="Ebert D."/>
        </authorList>
    </citation>
    <scope>NUCLEOTIDE SEQUENCE [LARGE SCALE GENOMIC DNA]</scope>
    <source>
        <strain evidence="3">FI-OER-3-3</strain>
    </source>
</reference>
<dbReference type="InterPro" id="IPR036775">
    <property type="entry name" value="DNA_pol_Y-fam_lit_finger_sf"/>
</dbReference>
<dbReference type="VEuPathDB" id="MicrosporidiaDB:CWI37_0681p0010"/>
<dbReference type="Gene3D" id="3.30.70.270">
    <property type="match status" value="1"/>
</dbReference>
<dbReference type="PANTHER" id="PTHR11076">
    <property type="entry name" value="DNA REPAIR POLYMERASE UMUC / TRANSFERASE FAMILY MEMBER"/>
    <property type="match status" value="1"/>
</dbReference>
<dbReference type="Proteomes" id="UP000292362">
    <property type="component" value="Unassembled WGS sequence"/>
</dbReference>
<dbReference type="PANTHER" id="PTHR11076:SF33">
    <property type="entry name" value="DNA POLYMERASE KAPPA"/>
    <property type="match status" value="1"/>
</dbReference>
<gene>
    <name evidence="3" type="ORF">CWI37_0681p0010</name>
</gene>
<evidence type="ECO:0000313" key="4">
    <source>
        <dbReference type="Proteomes" id="UP000292362"/>
    </source>
</evidence>
<dbReference type="Gene3D" id="3.30.1490.100">
    <property type="entry name" value="DNA polymerase, Y-family, little finger domain"/>
    <property type="match status" value="1"/>
</dbReference>
<dbReference type="InterPro" id="IPR050116">
    <property type="entry name" value="DNA_polymerase-Y"/>
</dbReference>
<organism evidence="3 4">
    <name type="scientific">Hamiltosporidium tvaerminnensis</name>
    <dbReference type="NCBI Taxonomy" id="1176355"/>
    <lineage>
        <taxon>Eukaryota</taxon>
        <taxon>Fungi</taxon>
        <taxon>Fungi incertae sedis</taxon>
        <taxon>Microsporidia</taxon>
        <taxon>Dubosqiidae</taxon>
        <taxon>Hamiltosporidium</taxon>
    </lineage>
</organism>
<dbReference type="PROSITE" id="PS50173">
    <property type="entry name" value="UMUC"/>
    <property type="match status" value="1"/>
</dbReference>
<dbReference type="Pfam" id="PF11799">
    <property type="entry name" value="IMS_C"/>
    <property type="match status" value="1"/>
</dbReference>
<dbReference type="GO" id="GO:0070987">
    <property type="term" value="P:error-free translesion synthesis"/>
    <property type="evidence" value="ECO:0007669"/>
    <property type="project" value="UniProtKB-ARBA"/>
</dbReference>
<proteinExistence type="predicted"/>
<dbReference type="GO" id="GO:0005634">
    <property type="term" value="C:nucleus"/>
    <property type="evidence" value="ECO:0007669"/>
    <property type="project" value="TreeGrafter"/>
</dbReference>
<dbReference type="Pfam" id="PF00817">
    <property type="entry name" value="IMS"/>
    <property type="match status" value="1"/>
</dbReference>
<dbReference type="InterPro" id="IPR043128">
    <property type="entry name" value="Rev_trsase/Diguanyl_cyclase"/>
</dbReference>
<sequence length="532" mass="61689">MKEKLKTSQNEHNKDKLDYFDENEENKIINVRKKALNIKTKLEKISSVEVEGAKQVVEKFEDKLRIEWPVLFGENPKFIFVYVDLDSFYASVEMLKNKSLHNVPLAVGGNAMICACNYKAREYKVKAGMPGYIAKNLCPTLLIIKPNMEKYNYYSEIIMGILSKYDKNLEIYGIDEACLSFDKDSLNTAYNILSKKTDLKKKIEFENSCVLFTFENICKIVEEIRNCIFDTTGLTISAGISVCRGLAKLSSKVNKPNGQFCLKNNFQTYLNDLDVDELNGIGKRTKELLVRTFNLKKVKELQENIHLLYLSLKMKTFNMLFRLSYGLSIFDGLRPVSYTSLSKKSINKEYSFKATNDYIEIMNNIYNISKYVSKKMQKNNYLSFLISVKIKFSDFNSFTIQRQCKVPIKTIEDIFDTVIDLLTNHFSDKSIKQKLYESICNVNTIRLIGIKVSSLIKEKNFNLIQKYTNDMVICSERLCPICNLGFFNESNFIFESHVNICLDKQQTEKRKINKTLLKFFKSTNTEPNEKYV</sequence>
<dbReference type="AlphaFoldDB" id="A0A4Q9L2B3"/>
<dbReference type="InterPro" id="IPR022880">
    <property type="entry name" value="DNApol_IV"/>
</dbReference>
<dbReference type="InterPro" id="IPR043502">
    <property type="entry name" value="DNA/RNA_pol_sf"/>
</dbReference>
<dbReference type="GO" id="GO:0003684">
    <property type="term" value="F:damaged DNA binding"/>
    <property type="evidence" value="ECO:0007669"/>
    <property type="project" value="InterPro"/>
</dbReference>
<dbReference type="GO" id="GO:0003887">
    <property type="term" value="F:DNA-directed DNA polymerase activity"/>
    <property type="evidence" value="ECO:0007669"/>
    <property type="project" value="InterPro"/>
</dbReference>
<dbReference type="InterPro" id="IPR017961">
    <property type="entry name" value="DNA_pol_Y-fam_little_finger"/>
</dbReference>
<comment type="caution">
    <text evidence="3">The sequence shown here is derived from an EMBL/GenBank/DDBJ whole genome shotgun (WGS) entry which is preliminary data.</text>
</comment>
<dbReference type="CDD" id="cd03586">
    <property type="entry name" value="PolY_Pol_IV_kappa"/>
    <property type="match status" value="1"/>
</dbReference>
<dbReference type="GO" id="GO:0042276">
    <property type="term" value="P:error-prone translesion synthesis"/>
    <property type="evidence" value="ECO:0007669"/>
    <property type="project" value="TreeGrafter"/>
</dbReference>